<feature type="transmembrane region" description="Helical" evidence="6">
    <location>
        <begin position="133"/>
        <end position="151"/>
    </location>
</feature>
<gene>
    <name evidence="8" type="ORF">BJI67_01955</name>
</gene>
<protein>
    <recommendedName>
        <fullName evidence="7">Heme-copper oxidase subunit III family profile domain-containing protein</fullName>
    </recommendedName>
</protein>
<organism evidence="8 9">
    <name type="scientific">Acidihalobacter aeolianus</name>
    <dbReference type="NCBI Taxonomy" id="2792603"/>
    <lineage>
        <taxon>Bacteria</taxon>
        <taxon>Pseudomonadati</taxon>
        <taxon>Pseudomonadota</taxon>
        <taxon>Gammaproteobacteria</taxon>
        <taxon>Chromatiales</taxon>
        <taxon>Ectothiorhodospiraceae</taxon>
        <taxon>Acidihalobacter</taxon>
    </lineage>
</organism>
<name>A0A1D8K4W5_9GAMM</name>
<feature type="transmembrane region" description="Helical" evidence="6">
    <location>
        <begin position="94"/>
        <end position="113"/>
    </location>
</feature>
<accession>A0A1D8K4W5</accession>
<reference evidence="8 9" key="1">
    <citation type="submission" date="2016-09" db="EMBL/GenBank/DDBJ databases">
        <title>Acidihalobacter prosperus V6 (DSM14174).</title>
        <authorList>
            <person name="Khaleque H.N."/>
            <person name="Ramsay J.P."/>
            <person name="Murphy R.J.T."/>
            <person name="Kaksonen A.H."/>
            <person name="Boxall N.J."/>
            <person name="Watkin E.L.J."/>
        </authorList>
    </citation>
    <scope>NUCLEOTIDE SEQUENCE [LARGE SCALE GENOMIC DNA]</scope>
    <source>
        <strain evidence="8 9">V6</strain>
    </source>
</reference>
<feature type="transmembrane region" description="Helical" evidence="6">
    <location>
        <begin position="171"/>
        <end position="188"/>
    </location>
</feature>
<evidence type="ECO:0000256" key="4">
    <source>
        <dbReference type="ARBA" id="ARBA00023136"/>
    </source>
</evidence>
<feature type="domain" description="Heme-copper oxidase subunit III family profile" evidence="7">
    <location>
        <begin position="1"/>
        <end position="189"/>
    </location>
</feature>
<feature type="transmembrane region" description="Helical" evidence="6">
    <location>
        <begin position="59"/>
        <end position="82"/>
    </location>
</feature>
<dbReference type="EMBL" id="CP017448">
    <property type="protein sequence ID" value="AOV15999.1"/>
    <property type="molecule type" value="Genomic_DNA"/>
</dbReference>
<dbReference type="PROSITE" id="PS50253">
    <property type="entry name" value="COX3"/>
    <property type="match status" value="1"/>
</dbReference>
<sequence>MEIDEAKAYESGILDIAPARAKRGAFGLILLSTTMFFIPLFAARFLWAYADKPAGVNYVLWSVLTLIMIATLFPTSSAVKAAYQGDNSAIGRNLSVALLMITVVVIGIIYDWFTGSIPVGSRFGENMYTDSVGFILMMSLAHFAFMAYVSAASKGKIRKEQSWKVHNAVDFWRLIVVMWVLFYVIYFII</sequence>
<dbReference type="InterPro" id="IPR013833">
    <property type="entry name" value="Cyt_c_oxidase_su3_a-hlx"/>
</dbReference>
<dbReference type="GO" id="GO:0005886">
    <property type="term" value="C:plasma membrane"/>
    <property type="evidence" value="ECO:0007669"/>
    <property type="project" value="UniProtKB-SubCell"/>
</dbReference>
<dbReference type="AlphaFoldDB" id="A0A1D8K4W5"/>
<feature type="transmembrane region" description="Helical" evidence="6">
    <location>
        <begin position="25"/>
        <end position="47"/>
    </location>
</feature>
<evidence type="ECO:0000313" key="8">
    <source>
        <dbReference type="EMBL" id="AOV15999.1"/>
    </source>
</evidence>
<dbReference type="RefSeq" id="WP_070071597.1">
    <property type="nucleotide sequence ID" value="NZ_CP017448.1"/>
</dbReference>
<comment type="subcellular location">
    <subcellularLocation>
        <location evidence="5">Cell membrane</location>
        <topology evidence="5">Multi-pass membrane protein</topology>
    </subcellularLocation>
    <subcellularLocation>
        <location evidence="1">Membrane</location>
        <topology evidence="1">Multi-pass membrane protein</topology>
    </subcellularLocation>
</comment>
<evidence type="ECO:0000256" key="5">
    <source>
        <dbReference type="RuleBase" id="RU003376"/>
    </source>
</evidence>
<evidence type="ECO:0000256" key="6">
    <source>
        <dbReference type="SAM" id="Phobius"/>
    </source>
</evidence>
<dbReference type="SUPFAM" id="SSF81452">
    <property type="entry name" value="Cytochrome c oxidase subunit III-like"/>
    <property type="match status" value="1"/>
</dbReference>
<dbReference type="KEGG" id="aaeo:BJI67_01955"/>
<dbReference type="GO" id="GO:0022904">
    <property type="term" value="P:respiratory electron transport chain"/>
    <property type="evidence" value="ECO:0007669"/>
    <property type="project" value="InterPro"/>
</dbReference>
<keyword evidence="3 6" id="KW-1133">Transmembrane helix</keyword>
<keyword evidence="9" id="KW-1185">Reference proteome</keyword>
<evidence type="ECO:0000259" key="7">
    <source>
        <dbReference type="PROSITE" id="PS50253"/>
    </source>
</evidence>
<dbReference type="InterPro" id="IPR035973">
    <property type="entry name" value="Cyt_c_oxidase_su3-like_sf"/>
</dbReference>
<keyword evidence="4 6" id="KW-0472">Membrane</keyword>
<dbReference type="InterPro" id="IPR000298">
    <property type="entry name" value="Cyt_c_oxidase-like_su3"/>
</dbReference>
<dbReference type="Proteomes" id="UP000095342">
    <property type="component" value="Chromosome"/>
</dbReference>
<evidence type="ECO:0000256" key="2">
    <source>
        <dbReference type="ARBA" id="ARBA00022692"/>
    </source>
</evidence>
<evidence type="ECO:0000256" key="1">
    <source>
        <dbReference type="ARBA" id="ARBA00004141"/>
    </source>
</evidence>
<evidence type="ECO:0000313" key="9">
    <source>
        <dbReference type="Proteomes" id="UP000095342"/>
    </source>
</evidence>
<dbReference type="GO" id="GO:0004129">
    <property type="term" value="F:cytochrome-c oxidase activity"/>
    <property type="evidence" value="ECO:0007669"/>
    <property type="project" value="InterPro"/>
</dbReference>
<dbReference type="Gene3D" id="1.20.120.80">
    <property type="entry name" value="Cytochrome c oxidase, subunit III, four-helix bundle"/>
    <property type="match status" value="1"/>
</dbReference>
<evidence type="ECO:0000256" key="3">
    <source>
        <dbReference type="ARBA" id="ARBA00022989"/>
    </source>
</evidence>
<keyword evidence="2 5" id="KW-0812">Transmembrane</keyword>
<proteinExistence type="inferred from homology"/>
<comment type="similarity">
    <text evidence="5">Belongs to the cytochrome c oxidase subunit 3 family.</text>
</comment>